<protein>
    <submittedName>
        <fullName evidence="1">Uncharacterized protein</fullName>
    </submittedName>
</protein>
<dbReference type="EMBL" id="JARBHB010000002">
    <property type="protein sequence ID" value="KAJ8892623.1"/>
    <property type="molecule type" value="Genomic_DNA"/>
</dbReference>
<comment type="caution">
    <text evidence="1">The sequence shown here is derived from an EMBL/GenBank/DDBJ whole genome shotgun (WGS) entry which is preliminary data.</text>
</comment>
<accession>A0ABQ9I7K0</accession>
<keyword evidence="2" id="KW-1185">Reference proteome</keyword>
<name>A0ABQ9I7K0_9NEOP</name>
<evidence type="ECO:0000313" key="2">
    <source>
        <dbReference type="Proteomes" id="UP001159363"/>
    </source>
</evidence>
<reference evidence="1 2" key="1">
    <citation type="submission" date="2023-02" db="EMBL/GenBank/DDBJ databases">
        <title>LHISI_Scaffold_Assembly.</title>
        <authorList>
            <person name="Stuart O.P."/>
            <person name="Cleave R."/>
            <person name="Magrath M.J.L."/>
            <person name="Mikheyev A.S."/>
        </authorList>
    </citation>
    <scope>NUCLEOTIDE SEQUENCE [LARGE SCALE GENOMIC DNA]</scope>
    <source>
        <strain evidence="1">Daus_M_001</strain>
        <tissue evidence="1">Leg muscle</tissue>
    </source>
</reference>
<organism evidence="1 2">
    <name type="scientific">Dryococelus australis</name>
    <dbReference type="NCBI Taxonomy" id="614101"/>
    <lineage>
        <taxon>Eukaryota</taxon>
        <taxon>Metazoa</taxon>
        <taxon>Ecdysozoa</taxon>
        <taxon>Arthropoda</taxon>
        <taxon>Hexapoda</taxon>
        <taxon>Insecta</taxon>
        <taxon>Pterygota</taxon>
        <taxon>Neoptera</taxon>
        <taxon>Polyneoptera</taxon>
        <taxon>Phasmatodea</taxon>
        <taxon>Verophasmatodea</taxon>
        <taxon>Anareolatae</taxon>
        <taxon>Phasmatidae</taxon>
        <taxon>Eurycanthinae</taxon>
        <taxon>Dryococelus</taxon>
    </lineage>
</organism>
<evidence type="ECO:0000313" key="1">
    <source>
        <dbReference type="EMBL" id="KAJ8892623.1"/>
    </source>
</evidence>
<sequence>MLRVQRTRRCTIGLFIISQTRLFKTPLLHIYNLTLENMAAHCRACEQRKQQVQFIHNRSGKCEYETSIVVRLKKTKANKNSDNGRDFKCTRCQSVHGPMACPAYGKKCTNYGVLNHFARSVIEHVELDSSQESLYCDSVSVELHPIKLCDIPNEWRKKITTEEVSMTVKLYTGAQSINSLKMKPTRVKLKILNSVITPVGKVTLLCQAKGTDAAYINFVLVDLEVMPLLDCLAT</sequence>
<proteinExistence type="predicted"/>
<dbReference type="Proteomes" id="UP001159363">
    <property type="component" value="Chromosome 2"/>
</dbReference>
<gene>
    <name evidence="1" type="ORF">PR048_005204</name>
</gene>